<dbReference type="Proteomes" id="UP000326396">
    <property type="component" value="Linkage Group LG4"/>
</dbReference>
<evidence type="ECO:0000313" key="1">
    <source>
        <dbReference type="EMBL" id="KAD4177955.1"/>
    </source>
</evidence>
<dbReference type="EMBL" id="SZYD01000014">
    <property type="protein sequence ID" value="KAD4177955.1"/>
    <property type="molecule type" value="Genomic_DNA"/>
</dbReference>
<name>A0A5N6MWT2_9ASTR</name>
<comment type="caution">
    <text evidence="1">The sequence shown here is derived from an EMBL/GenBank/DDBJ whole genome shotgun (WGS) entry which is preliminary data.</text>
</comment>
<keyword evidence="2" id="KW-1185">Reference proteome</keyword>
<dbReference type="AlphaFoldDB" id="A0A5N6MWT2"/>
<gene>
    <name evidence="1" type="ORF">E3N88_26546</name>
</gene>
<reference evidence="1 2" key="1">
    <citation type="submission" date="2019-05" db="EMBL/GenBank/DDBJ databases">
        <title>Mikania micrantha, genome provides insights into the molecular mechanism of rapid growth.</title>
        <authorList>
            <person name="Liu B."/>
        </authorList>
    </citation>
    <scope>NUCLEOTIDE SEQUENCE [LARGE SCALE GENOMIC DNA]</scope>
    <source>
        <strain evidence="1">NLD-2019</strain>
        <tissue evidence="1">Leaf</tissue>
    </source>
</reference>
<sequence>MQRRVPAVQRRSPARSRVVSGAAALTGRGGFDKHTSFDGCTNFDKLWTGMETTVEGIGAAGENFLEEDDRSDPYVIPFGVRELFAATGDCERLGAAASAAASFLSTYACSGLCLTIATIRGNSDLDNGTDNIEVNSPNINKDKGEETLPKAMSFSQGIRNRRQGIIAEEVT</sequence>
<organism evidence="1 2">
    <name type="scientific">Mikania micrantha</name>
    <name type="common">bitter vine</name>
    <dbReference type="NCBI Taxonomy" id="192012"/>
    <lineage>
        <taxon>Eukaryota</taxon>
        <taxon>Viridiplantae</taxon>
        <taxon>Streptophyta</taxon>
        <taxon>Embryophyta</taxon>
        <taxon>Tracheophyta</taxon>
        <taxon>Spermatophyta</taxon>
        <taxon>Magnoliopsida</taxon>
        <taxon>eudicotyledons</taxon>
        <taxon>Gunneridae</taxon>
        <taxon>Pentapetalae</taxon>
        <taxon>asterids</taxon>
        <taxon>campanulids</taxon>
        <taxon>Asterales</taxon>
        <taxon>Asteraceae</taxon>
        <taxon>Asteroideae</taxon>
        <taxon>Heliantheae alliance</taxon>
        <taxon>Eupatorieae</taxon>
        <taxon>Mikania</taxon>
    </lineage>
</organism>
<protein>
    <submittedName>
        <fullName evidence="1">Uncharacterized protein</fullName>
    </submittedName>
</protein>
<accession>A0A5N6MWT2</accession>
<evidence type="ECO:0000313" key="2">
    <source>
        <dbReference type="Proteomes" id="UP000326396"/>
    </source>
</evidence>
<proteinExistence type="predicted"/>